<evidence type="ECO:0000256" key="2">
    <source>
        <dbReference type="SAM" id="Phobius"/>
    </source>
</evidence>
<accession>A0A1J7C1E9</accession>
<protein>
    <recommendedName>
        <fullName evidence="5">Ferric oxidoreductase domain-containing protein</fullName>
    </recommendedName>
</protein>
<dbReference type="Proteomes" id="UP000243342">
    <property type="component" value="Unassembled WGS sequence"/>
</dbReference>
<feature type="transmembrane region" description="Helical" evidence="2">
    <location>
        <begin position="52"/>
        <end position="71"/>
    </location>
</feature>
<evidence type="ECO:0000256" key="1">
    <source>
        <dbReference type="SAM" id="MobiDB-lite"/>
    </source>
</evidence>
<evidence type="ECO:0000313" key="3">
    <source>
        <dbReference type="EMBL" id="OIV35392.1"/>
    </source>
</evidence>
<feature type="compositionally biased region" description="Low complexity" evidence="1">
    <location>
        <begin position="479"/>
        <end position="494"/>
    </location>
</feature>
<feature type="transmembrane region" description="Helical" evidence="2">
    <location>
        <begin position="131"/>
        <end position="154"/>
    </location>
</feature>
<gene>
    <name evidence="3" type="ORF">BIV57_21785</name>
</gene>
<dbReference type="EMBL" id="MLCF01000157">
    <property type="protein sequence ID" value="OIV35392.1"/>
    <property type="molecule type" value="Genomic_DNA"/>
</dbReference>
<comment type="caution">
    <text evidence="3">The sequence shown here is derived from an EMBL/GenBank/DDBJ whole genome shotgun (WGS) entry which is preliminary data.</text>
</comment>
<dbReference type="AlphaFoldDB" id="A0A1J7C1E9"/>
<feature type="compositionally biased region" description="Low complexity" evidence="1">
    <location>
        <begin position="418"/>
        <end position="432"/>
    </location>
</feature>
<feature type="region of interest" description="Disordered" evidence="1">
    <location>
        <begin position="582"/>
        <end position="614"/>
    </location>
</feature>
<name>A0A1J7C1E9_9ACTN</name>
<keyword evidence="2" id="KW-1133">Transmembrane helix</keyword>
<sequence length="644" mass="62643">MRLAAMAGAPARGRRMALAAGTLAVLPVTVGGIALGLHARGMLDGAGEFLDYWAGVITLLSLTATVIWGQISTAGRFLGPRQRLWSQAVHRGTGVLGLCFLALHVTVKIAYGEVDAGGLLPGAADRERLYIGLGAVAAYLFVGSAVVGAMRSAFAPGRRSTKRWRLLHGTGYVAWCAALLHGLKAGRPVSSPMVTIGYAACLAAAALVLLLRAVRPGRLAPTPKPPADAEDGAGGASAGAAAGGSAGWAVGGPAADVASAMSTTGIPVLSADTDTDTGAFAVPGAAGRHTRAVSAATAAGPDPADTGGFPTLPAPRLVADGRADWTAHPSPPPDPTADTGNFAVPGGPAPHPPAGHPDPAGNGGFTVPGAADWPARNAGMPAASRQPLGGGLAGHPDPTDTGGFTVPGADTWHGRAGGAPAAAGQSQPATGPHPLAGPSDPADTGGFALPDGAGWSTRSVGRATSTPLGGTLAGPSDPADTGGFAALAGGAAQPHGGGAWHERAVGAHPVDSASAHGHPSPQVGNGPGGVPWRSEAAAAYAARWGAEAAQAGVGGAFPTAAEAAPAEGQGALPSAVDAAPAGGGGMFPGGGDAAPAGGQGPFPSPVHAAAAEQRGQGARYYPGAEGWYGPVSQDTVELPPIPGR</sequence>
<reference evidence="3 4" key="1">
    <citation type="submission" date="2016-10" db="EMBL/GenBank/DDBJ databases">
        <title>Genome sequence of Streptomyces gilvigriseus MUSC 26.</title>
        <authorList>
            <person name="Lee L.-H."/>
            <person name="Ser H.-L."/>
        </authorList>
    </citation>
    <scope>NUCLEOTIDE SEQUENCE [LARGE SCALE GENOMIC DNA]</scope>
    <source>
        <strain evidence="3 4">MUSC 26</strain>
    </source>
</reference>
<keyword evidence="2" id="KW-0472">Membrane</keyword>
<proteinExistence type="predicted"/>
<feature type="compositionally biased region" description="Pro residues" evidence="1">
    <location>
        <begin position="347"/>
        <end position="356"/>
    </location>
</feature>
<dbReference type="STRING" id="1428644.BIV57_21785"/>
<feature type="transmembrane region" description="Helical" evidence="2">
    <location>
        <begin position="195"/>
        <end position="214"/>
    </location>
</feature>
<feature type="compositionally biased region" description="Gly residues" evidence="1">
    <location>
        <begin position="582"/>
        <end position="600"/>
    </location>
</feature>
<organism evidence="3 4">
    <name type="scientific">Mangrovactinospora gilvigrisea</name>
    <dbReference type="NCBI Taxonomy" id="1428644"/>
    <lineage>
        <taxon>Bacteria</taxon>
        <taxon>Bacillati</taxon>
        <taxon>Actinomycetota</taxon>
        <taxon>Actinomycetes</taxon>
        <taxon>Kitasatosporales</taxon>
        <taxon>Streptomycetaceae</taxon>
        <taxon>Mangrovactinospora</taxon>
    </lineage>
</organism>
<feature type="transmembrane region" description="Helical" evidence="2">
    <location>
        <begin position="92"/>
        <end position="111"/>
    </location>
</feature>
<feature type="region of interest" description="Disordered" evidence="1">
    <location>
        <begin position="292"/>
        <end position="530"/>
    </location>
</feature>
<evidence type="ECO:0008006" key="5">
    <source>
        <dbReference type="Google" id="ProtNLM"/>
    </source>
</evidence>
<keyword evidence="2" id="KW-0812">Transmembrane</keyword>
<feature type="transmembrane region" description="Helical" evidence="2">
    <location>
        <begin position="166"/>
        <end position="183"/>
    </location>
</feature>
<evidence type="ECO:0000313" key="4">
    <source>
        <dbReference type="Proteomes" id="UP000243342"/>
    </source>
</evidence>
<feature type="compositionally biased region" description="Low complexity" evidence="1">
    <location>
        <begin position="295"/>
        <end position="311"/>
    </location>
</feature>
<feature type="compositionally biased region" description="Polar residues" evidence="1">
    <location>
        <begin position="456"/>
        <end position="468"/>
    </location>
</feature>
<keyword evidence="4" id="KW-1185">Reference proteome</keyword>